<dbReference type="EMBL" id="DS022254">
    <property type="protein sequence ID" value="EWG50580.1"/>
    <property type="molecule type" value="Genomic_DNA"/>
</dbReference>
<dbReference type="KEGG" id="fvr:FVEG_16656"/>
<dbReference type="GeneID" id="30073532"/>
<proteinExistence type="predicted"/>
<dbReference type="OrthoDB" id="5103968at2759"/>
<organism evidence="2 3">
    <name type="scientific">Gibberella moniliformis (strain M3125 / FGSC 7600)</name>
    <name type="common">Maize ear and stalk rot fungus</name>
    <name type="synonym">Fusarium verticillioides</name>
    <dbReference type="NCBI Taxonomy" id="334819"/>
    <lineage>
        <taxon>Eukaryota</taxon>
        <taxon>Fungi</taxon>
        <taxon>Dikarya</taxon>
        <taxon>Ascomycota</taxon>
        <taxon>Pezizomycotina</taxon>
        <taxon>Sordariomycetes</taxon>
        <taxon>Hypocreomycetidae</taxon>
        <taxon>Hypocreales</taxon>
        <taxon>Nectriaceae</taxon>
        <taxon>Fusarium</taxon>
        <taxon>Fusarium fujikuroi species complex</taxon>
    </lineage>
</organism>
<gene>
    <name evidence="2" type="ORF">FVEG_16656</name>
</gene>
<evidence type="ECO:0000313" key="2">
    <source>
        <dbReference type="EMBL" id="EWG50580.1"/>
    </source>
</evidence>
<evidence type="ECO:0000313" key="3">
    <source>
        <dbReference type="Proteomes" id="UP000009096"/>
    </source>
</evidence>
<sequence length="98" mass="10171">MGRTKGLTTGLDMSIGEQSLELAPSSIDSVLLAAHAGRSGSASSTSKKFNDKPIPIDLTGSSSRKRRAADHESDEDLSGVLNAPTKPPTSALPGIPWQ</sequence>
<accession>W7MSF3</accession>
<dbReference type="AlphaFoldDB" id="W7MSF3"/>
<protein>
    <submittedName>
        <fullName evidence="2">Uncharacterized protein</fullName>
    </submittedName>
</protein>
<dbReference type="EMBL" id="CM000578">
    <property type="protein sequence ID" value="EWG50580.1"/>
    <property type="molecule type" value="Genomic_DNA"/>
</dbReference>
<reference evidence="2 3" key="1">
    <citation type="journal article" date="2010" name="Nature">
        <title>Comparative genomics reveals mobile pathogenicity chromosomes in Fusarium.</title>
        <authorList>
            <person name="Ma L.J."/>
            <person name="van der Does H.C."/>
            <person name="Borkovich K.A."/>
            <person name="Coleman J.J."/>
            <person name="Daboussi M.J."/>
            <person name="Di Pietro A."/>
            <person name="Dufresne M."/>
            <person name="Freitag M."/>
            <person name="Grabherr M."/>
            <person name="Henrissat B."/>
            <person name="Houterman P.M."/>
            <person name="Kang S."/>
            <person name="Shim W.B."/>
            <person name="Woloshuk C."/>
            <person name="Xie X."/>
            <person name="Xu J.R."/>
            <person name="Antoniw J."/>
            <person name="Baker S.E."/>
            <person name="Bluhm B.H."/>
            <person name="Breakspear A."/>
            <person name="Brown D.W."/>
            <person name="Butchko R.A."/>
            <person name="Chapman S."/>
            <person name="Coulson R."/>
            <person name="Coutinho P.M."/>
            <person name="Danchin E.G."/>
            <person name="Diener A."/>
            <person name="Gale L.R."/>
            <person name="Gardiner D.M."/>
            <person name="Goff S."/>
            <person name="Hammond-Kosack K.E."/>
            <person name="Hilburn K."/>
            <person name="Hua-Van A."/>
            <person name="Jonkers W."/>
            <person name="Kazan K."/>
            <person name="Kodira C.D."/>
            <person name="Koehrsen M."/>
            <person name="Kumar L."/>
            <person name="Lee Y.H."/>
            <person name="Li L."/>
            <person name="Manners J.M."/>
            <person name="Miranda-Saavedra D."/>
            <person name="Mukherjee M."/>
            <person name="Park G."/>
            <person name="Park J."/>
            <person name="Park S.Y."/>
            <person name="Proctor R.H."/>
            <person name="Regev A."/>
            <person name="Ruiz-Roldan M.C."/>
            <person name="Sain D."/>
            <person name="Sakthikumar S."/>
            <person name="Sykes S."/>
            <person name="Schwartz D.C."/>
            <person name="Turgeon B.G."/>
            <person name="Wapinski I."/>
            <person name="Yoder O."/>
            <person name="Young S."/>
            <person name="Zeng Q."/>
            <person name="Zhou S."/>
            <person name="Galagan J."/>
            <person name="Cuomo C.A."/>
            <person name="Kistler H.C."/>
            <person name="Rep M."/>
        </authorList>
    </citation>
    <scope>NUCLEOTIDE SEQUENCE [LARGE SCALE GENOMIC DNA]</scope>
    <source>
        <strain evidence="3">M3125 / FGSC 7600</strain>
    </source>
</reference>
<dbReference type="RefSeq" id="XP_018756771.1">
    <property type="nucleotide sequence ID" value="XM_018905900.1"/>
</dbReference>
<name>W7MSF3_GIBM7</name>
<keyword evidence="3" id="KW-1185">Reference proteome</keyword>
<feature type="compositionally biased region" description="Low complexity" evidence="1">
    <location>
        <begin position="35"/>
        <end position="46"/>
    </location>
</feature>
<dbReference type="VEuPathDB" id="FungiDB:FVEG_16656"/>
<dbReference type="Proteomes" id="UP000009096">
    <property type="component" value="Chromosome 1"/>
</dbReference>
<feature type="region of interest" description="Disordered" evidence="1">
    <location>
        <begin position="35"/>
        <end position="98"/>
    </location>
</feature>
<evidence type="ECO:0000256" key="1">
    <source>
        <dbReference type="SAM" id="MobiDB-lite"/>
    </source>
</evidence>